<keyword evidence="4 6" id="KW-0460">Magnesium</keyword>
<feature type="domain" description="HpcH/HpaI aldolase/citrate lyase" evidence="7">
    <location>
        <begin position="11"/>
        <end position="212"/>
    </location>
</feature>
<evidence type="ECO:0000256" key="4">
    <source>
        <dbReference type="ARBA" id="ARBA00022842"/>
    </source>
</evidence>
<dbReference type="Pfam" id="PF03328">
    <property type="entry name" value="HpcH_HpaI"/>
    <property type="match status" value="1"/>
</dbReference>
<dbReference type="EMBL" id="WUEY01000012">
    <property type="protein sequence ID" value="NEI72544.1"/>
    <property type="molecule type" value="Genomic_DNA"/>
</dbReference>
<evidence type="ECO:0000313" key="8">
    <source>
        <dbReference type="EMBL" id="NEI72544.1"/>
    </source>
</evidence>
<comment type="cofactor">
    <cofactor evidence="1">
        <name>Mg(2+)</name>
        <dbReference type="ChEBI" id="CHEBI:18420"/>
    </cofactor>
</comment>
<evidence type="ECO:0000256" key="6">
    <source>
        <dbReference type="PIRSR" id="PIRSR015582-2"/>
    </source>
</evidence>
<protein>
    <submittedName>
        <fullName evidence="8">CoA ester lyase</fullName>
    </submittedName>
</protein>
<feature type="binding site" evidence="5">
    <location>
        <position position="66"/>
    </location>
    <ligand>
        <name>substrate</name>
    </ligand>
</feature>
<organism evidence="8 9">
    <name type="scientific">Rhizobium lusitanum</name>
    <dbReference type="NCBI Taxonomy" id="293958"/>
    <lineage>
        <taxon>Bacteria</taxon>
        <taxon>Pseudomonadati</taxon>
        <taxon>Pseudomonadota</taxon>
        <taxon>Alphaproteobacteria</taxon>
        <taxon>Hyphomicrobiales</taxon>
        <taxon>Rhizobiaceae</taxon>
        <taxon>Rhizobium/Agrobacterium group</taxon>
        <taxon>Rhizobium</taxon>
    </lineage>
</organism>
<feature type="binding site" evidence="6">
    <location>
        <position position="119"/>
    </location>
    <ligand>
        <name>Mg(2+)</name>
        <dbReference type="ChEBI" id="CHEBI:18420"/>
    </ligand>
</feature>
<dbReference type="PANTHER" id="PTHR32308:SF10">
    <property type="entry name" value="CITRATE LYASE SUBUNIT BETA"/>
    <property type="match status" value="1"/>
</dbReference>
<dbReference type="InterPro" id="IPR005000">
    <property type="entry name" value="Aldolase/citrate-lyase_domain"/>
</dbReference>
<dbReference type="PIRSF" id="PIRSF015582">
    <property type="entry name" value="Cit_lyase_B"/>
    <property type="match status" value="1"/>
</dbReference>
<accession>A0A6L9UAD8</accession>
<feature type="binding site" evidence="5">
    <location>
        <position position="119"/>
    </location>
    <ligand>
        <name>substrate</name>
    </ligand>
</feature>
<dbReference type="SUPFAM" id="SSF51621">
    <property type="entry name" value="Phosphoenolpyruvate/pyruvate domain"/>
    <property type="match status" value="1"/>
</dbReference>
<dbReference type="AlphaFoldDB" id="A0A6L9UAD8"/>
<dbReference type="InterPro" id="IPR011206">
    <property type="entry name" value="Citrate_lyase_beta/mcl1/mcl2"/>
</dbReference>
<dbReference type="PANTHER" id="PTHR32308">
    <property type="entry name" value="LYASE BETA SUBUNIT, PUTATIVE (AFU_ORTHOLOGUE AFUA_4G13030)-RELATED"/>
    <property type="match status" value="1"/>
</dbReference>
<dbReference type="RefSeq" id="WP_163990060.1">
    <property type="nucleotide sequence ID" value="NZ_WUEY01000012.1"/>
</dbReference>
<name>A0A6L9UAD8_9HYPH</name>
<reference evidence="8 9" key="1">
    <citation type="submission" date="2019-12" db="EMBL/GenBank/DDBJ databases">
        <title>Rhizobium genotypes associated with high levels of biological nitrogen fixation by grain legumes in a temperate-maritime cropping system.</title>
        <authorList>
            <person name="Maluk M."/>
            <person name="Francesc Ferrando Molina F."/>
            <person name="Lopez Del Egido L."/>
            <person name="Lafos M."/>
            <person name="Langarica-Fuentes A."/>
            <person name="Gebre Yohannes G."/>
            <person name="Young M.W."/>
            <person name="Martin P."/>
            <person name="Gantlett R."/>
            <person name="Kenicer G."/>
            <person name="Hawes C."/>
            <person name="Begg G.S."/>
            <person name="Quilliam R.S."/>
            <person name="Squire G.R."/>
            <person name="Poole P.S."/>
            <person name="Young P.W."/>
            <person name="Iannetta P.M."/>
            <person name="James E.K."/>
        </authorList>
    </citation>
    <scope>NUCLEOTIDE SEQUENCE [LARGE SCALE GENOMIC DNA]</scope>
    <source>
        <strain evidence="8 9">JHI1118</strain>
    </source>
</reference>
<dbReference type="GO" id="GO:0000287">
    <property type="term" value="F:magnesium ion binding"/>
    <property type="evidence" value="ECO:0007669"/>
    <property type="project" value="TreeGrafter"/>
</dbReference>
<proteinExistence type="inferred from homology"/>
<dbReference type="GO" id="GO:0006107">
    <property type="term" value="P:oxaloacetate metabolic process"/>
    <property type="evidence" value="ECO:0007669"/>
    <property type="project" value="TreeGrafter"/>
</dbReference>
<evidence type="ECO:0000259" key="7">
    <source>
        <dbReference type="Pfam" id="PF03328"/>
    </source>
</evidence>
<dbReference type="GO" id="GO:0016829">
    <property type="term" value="F:lyase activity"/>
    <property type="evidence" value="ECO:0007669"/>
    <property type="project" value="UniProtKB-KW"/>
</dbReference>
<evidence type="ECO:0000256" key="2">
    <source>
        <dbReference type="ARBA" id="ARBA00005568"/>
    </source>
</evidence>
<sequence>MVNFISPVAPLFVPGSRPERFHKADASTADAVILDLEDAVAPADKDRARDAILAHASGLKSLVIVRINAPGTNWNEADLDAVNRLEKVSIMLPKAERSEDIANIAKRTRRHFPVIAQVESAIGLAHLPEILCAENLVMVAFGSLDFSLDLGCAHERLPLLAARSELVWRSRAARRLPPLDGVTTNLENPTVMEDDASHAAELGFGGKLAIHPKQIETIVKAFRPSEKAIVWARNTLGAASSGEALRIDGEMVDRPVIERARKILSYSEAGRRDG</sequence>
<dbReference type="InterPro" id="IPR040442">
    <property type="entry name" value="Pyrv_kinase-like_dom_sf"/>
</dbReference>
<keyword evidence="3 6" id="KW-0479">Metal-binding</keyword>
<evidence type="ECO:0000256" key="3">
    <source>
        <dbReference type="ARBA" id="ARBA00022723"/>
    </source>
</evidence>
<comment type="similarity">
    <text evidence="2">Belongs to the HpcH/HpaI aldolase family.</text>
</comment>
<gene>
    <name evidence="8" type="ORF">GR212_23575</name>
</gene>
<dbReference type="Gene3D" id="3.20.20.60">
    <property type="entry name" value="Phosphoenolpyruvate-binding domains"/>
    <property type="match status" value="1"/>
</dbReference>
<comment type="caution">
    <text evidence="8">The sequence shown here is derived from an EMBL/GenBank/DDBJ whole genome shotgun (WGS) entry which is preliminary data.</text>
</comment>
<dbReference type="Proteomes" id="UP000483035">
    <property type="component" value="Unassembled WGS sequence"/>
</dbReference>
<dbReference type="InterPro" id="IPR015813">
    <property type="entry name" value="Pyrv/PenolPyrv_kinase-like_dom"/>
</dbReference>
<feature type="binding site" evidence="6">
    <location>
        <position position="145"/>
    </location>
    <ligand>
        <name>Mg(2+)</name>
        <dbReference type="ChEBI" id="CHEBI:18420"/>
    </ligand>
</feature>
<evidence type="ECO:0000256" key="5">
    <source>
        <dbReference type="PIRSR" id="PIRSR015582-1"/>
    </source>
</evidence>
<evidence type="ECO:0000256" key="1">
    <source>
        <dbReference type="ARBA" id="ARBA00001946"/>
    </source>
</evidence>
<keyword evidence="8" id="KW-0456">Lyase</keyword>
<evidence type="ECO:0000313" key="9">
    <source>
        <dbReference type="Proteomes" id="UP000483035"/>
    </source>
</evidence>